<accession>A0A1R4AAS5</accession>
<feature type="transmembrane region" description="Helical" evidence="10">
    <location>
        <begin position="109"/>
        <end position="136"/>
    </location>
</feature>
<evidence type="ECO:0000256" key="2">
    <source>
        <dbReference type="ARBA" id="ARBA00022448"/>
    </source>
</evidence>
<name>A0A1R4AAS5_BABMR</name>
<evidence type="ECO:0000256" key="6">
    <source>
        <dbReference type="ARBA" id="ARBA00023053"/>
    </source>
</evidence>
<dbReference type="RefSeq" id="XP_021338299.1">
    <property type="nucleotide sequence ID" value="XM_021481684.1"/>
</dbReference>
<evidence type="ECO:0000256" key="5">
    <source>
        <dbReference type="ARBA" id="ARBA00022989"/>
    </source>
</evidence>
<feature type="transmembrane region" description="Helical" evidence="10">
    <location>
        <begin position="409"/>
        <end position="434"/>
    </location>
</feature>
<feature type="transmembrane region" description="Helical" evidence="10">
    <location>
        <begin position="210"/>
        <end position="237"/>
    </location>
</feature>
<feature type="transmembrane region" description="Helical" evidence="10">
    <location>
        <begin position="244"/>
        <end position="262"/>
    </location>
</feature>
<evidence type="ECO:0000259" key="11">
    <source>
        <dbReference type="Pfam" id="PF00999"/>
    </source>
</evidence>
<feature type="transmembrane region" description="Helical" evidence="10">
    <location>
        <begin position="344"/>
        <end position="362"/>
    </location>
</feature>
<dbReference type="GO" id="GO:0015386">
    <property type="term" value="F:potassium:proton antiporter activity"/>
    <property type="evidence" value="ECO:0007669"/>
    <property type="project" value="TreeGrafter"/>
</dbReference>
<reference evidence="12 13" key="1">
    <citation type="journal article" date="2012" name="Nucleic Acids Res.">
        <title>Sequencing of the smallest Apicomplexan genome from the human pathogen Babesia microti.</title>
        <authorList>
            <person name="Cornillot E."/>
            <person name="Hadj-Kaddour K."/>
            <person name="Dassouli A."/>
            <person name="Noel B."/>
            <person name="Ranwez V."/>
            <person name="Vacherie B."/>
            <person name="Augagneur Y."/>
            <person name="Bres V."/>
            <person name="Duclos A."/>
            <person name="Randazzo S."/>
            <person name="Carcy B."/>
            <person name="Debierre-Grockiego F."/>
            <person name="Delbecq S."/>
            <person name="Moubri-Menage K."/>
            <person name="Shams-Eldin H."/>
            <person name="Usmani-Brown S."/>
            <person name="Bringaud F."/>
            <person name="Wincker P."/>
            <person name="Vivares C.P."/>
            <person name="Schwarz R.T."/>
            <person name="Schetters T.P."/>
            <person name="Krause P.J."/>
            <person name="Gorenflot A."/>
            <person name="Berry V."/>
            <person name="Barbe V."/>
            <person name="Ben Mamoun C."/>
        </authorList>
    </citation>
    <scope>NUCLEOTIDE SEQUENCE [LARGE SCALE GENOMIC DNA]</scope>
    <source>
        <strain evidence="12 13">RI</strain>
    </source>
</reference>
<dbReference type="Gene3D" id="6.10.140.1330">
    <property type="match status" value="1"/>
</dbReference>
<feature type="transmembrane region" description="Helical" evidence="10">
    <location>
        <begin position="42"/>
        <end position="59"/>
    </location>
</feature>
<evidence type="ECO:0000256" key="3">
    <source>
        <dbReference type="ARBA" id="ARBA00022475"/>
    </source>
</evidence>
<keyword evidence="7" id="KW-0406">Ion transport</keyword>
<dbReference type="GO" id="GO:0098719">
    <property type="term" value="P:sodium ion import across plasma membrane"/>
    <property type="evidence" value="ECO:0007669"/>
    <property type="project" value="TreeGrafter"/>
</dbReference>
<keyword evidence="4 10" id="KW-0812">Transmembrane</keyword>
<dbReference type="AlphaFoldDB" id="A0A1R4AAS5"/>
<evidence type="ECO:0000313" key="13">
    <source>
        <dbReference type="Proteomes" id="UP000002899"/>
    </source>
</evidence>
<reference evidence="12 13" key="3">
    <citation type="journal article" date="2016" name="Sci. Rep.">
        <title>Genome-wide diversity and gene expression profiling of Babesia microti isolates identify polymorphic genes that mediate host-pathogen interactions.</title>
        <authorList>
            <person name="Silva J.C."/>
            <person name="Cornillot E."/>
            <person name="McCracken C."/>
            <person name="Usmani-Brown S."/>
            <person name="Dwivedi A."/>
            <person name="Ifeonu O.O."/>
            <person name="Crabtree J."/>
            <person name="Gotia H.T."/>
            <person name="Virji A.Z."/>
            <person name="Reynes C."/>
            <person name="Colinge J."/>
            <person name="Kumar V."/>
            <person name="Lawres L."/>
            <person name="Pazzi J.E."/>
            <person name="Pablo J.V."/>
            <person name="Hung C."/>
            <person name="Brancato J."/>
            <person name="Kumari P."/>
            <person name="Orvis J."/>
            <person name="Tretina K."/>
            <person name="Chibucos M."/>
            <person name="Ott S."/>
            <person name="Sadzewicz L."/>
            <person name="Sengamalay N."/>
            <person name="Shetty A.C."/>
            <person name="Su Q."/>
            <person name="Tallon L."/>
            <person name="Fraser C.M."/>
            <person name="Frutos R."/>
            <person name="Molina D.M."/>
            <person name="Krause P.J."/>
            <person name="Ben Mamoun C."/>
        </authorList>
    </citation>
    <scope>NUCLEOTIDE SEQUENCE [LARGE SCALE GENOMIC DNA]</scope>
    <source>
        <strain evidence="12 13">RI</strain>
    </source>
</reference>
<feature type="transmembrane region" description="Helical" evidence="10">
    <location>
        <begin position="374"/>
        <end position="394"/>
    </location>
</feature>
<dbReference type="GO" id="GO:0051453">
    <property type="term" value="P:regulation of intracellular pH"/>
    <property type="evidence" value="ECO:0007669"/>
    <property type="project" value="TreeGrafter"/>
</dbReference>
<feature type="transmembrane region" description="Helical" evidence="10">
    <location>
        <begin position="17"/>
        <end position="35"/>
    </location>
</feature>
<keyword evidence="6" id="KW-0915">Sodium</keyword>
<protein>
    <submittedName>
        <fullName evidence="12">Solute carrier family 9, member 6</fullName>
    </submittedName>
</protein>
<dbReference type="Proteomes" id="UP000002899">
    <property type="component" value="Chromosome II"/>
</dbReference>
<keyword evidence="3" id="KW-1003">Cell membrane</keyword>
<keyword evidence="13" id="KW-1185">Reference proteome</keyword>
<dbReference type="InterPro" id="IPR018422">
    <property type="entry name" value="Cation/H_exchanger_CPA1"/>
</dbReference>
<dbReference type="PANTHER" id="PTHR10110">
    <property type="entry name" value="SODIUM/HYDROGEN EXCHANGER"/>
    <property type="match status" value="1"/>
</dbReference>
<gene>
    <name evidence="12" type="ORF">BMR1_02g03330</name>
</gene>
<dbReference type="GO" id="GO:0015385">
    <property type="term" value="F:sodium:proton antiporter activity"/>
    <property type="evidence" value="ECO:0007669"/>
    <property type="project" value="InterPro"/>
</dbReference>
<evidence type="ECO:0000256" key="10">
    <source>
        <dbReference type="SAM" id="Phobius"/>
    </source>
</evidence>
<dbReference type="PANTHER" id="PTHR10110:SF86">
    <property type="entry name" value="SODIUM_HYDROGEN EXCHANGER 7"/>
    <property type="match status" value="1"/>
</dbReference>
<evidence type="ECO:0000256" key="1">
    <source>
        <dbReference type="ARBA" id="ARBA00004651"/>
    </source>
</evidence>
<keyword evidence="5 10" id="KW-1133">Transmembrane helix</keyword>
<evidence type="ECO:0000256" key="9">
    <source>
        <dbReference type="ARBA" id="ARBA00023201"/>
    </source>
</evidence>
<comment type="subcellular location">
    <subcellularLocation>
        <location evidence="1">Cell membrane</location>
        <topology evidence="1">Multi-pass membrane protein</topology>
    </subcellularLocation>
</comment>
<organism evidence="12 13">
    <name type="scientific">Babesia microti (strain RI)</name>
    <dbReference type="NCBI Taxonomy" id="1133968"/>
    <lineage>
        <taxon>Eukaryota</taxon>
        <taxon>Sar</taxon>
        <taxon>Alveolata</taxon>
        <taxon>Apicomplexa</taxon>
        <taxon>Aconoidasida</taxon>
        <taxon>Piroplasmida</taxon>
        <taxon>Babesiidae</taxon>
        <taxon>Babesia</taxon>
    </lineage>
</organism>
<feature type="transmembrane region" description="Helical" evidence="10">
    <location>
        <begin position="142"/>
        <end position="166"/>
    </location>
</feature>
<dbReference type="VEuPathDB" id="PiroplasmaDB:BMR1_02g03330"/>
<evidence type="ECO:0000256" key="8">
    <source>
        <dbReference type="ARBA" id="ARBA00023136"/>
    </source>
</evidence>
<proteinExistence type="predicted"/>
<feature type="domain" description="Cation/H+ exchanger transmembrane" evidence="11">
    <location>
        <begin position="25"/>
        <end position="428"/>
    </location>
</feature>
<feature type="transmembrane region" description="Helical" evidence="10">
    <location>
        <begin position="268"/>
        <end position="289"/>
    </location>
</feature>
<feature type="transmembrane region" description="Helical" evidence="10">
    <location>
        <begin position="79"/>
        <end position="97"/>
    </location>
</feature>
<dbReference type="GeneID" id="24424449"/>
<dbReference type="OrthoDB" id="441412at2759"/>
<dbReference type="Pfam" id="PF00999">
    <property type="entry name" value="Na_H_Exchanger"/>
    <property type="match status" value="1"/>
</dbReference>
<feature type="transmembrane region" description="Helical" evidence="10">
    <location>
        <begin position="301"/>
        <end position="324"/>
    </location>
</feature>
<sequence>MAHAYNLSGISVEVAELVSLICFLIASACILQVIVSKINEKIPISIIWFLYGMLTYGIAMSLNGKVDDPLTHAILNLRHIDNSVLYYIVLPILLYEATQEINWYAFKNFIIGGIALSVFGVFLQVIILGVLFHYTILGSTKIGISISFLIASIISSTDPIAVLAILNGVSAPPKLSSIFNAESLINDGSSVLLFQFFYLLTLGDTGSAGYYVLLFFKLLILSPLLGILMAIVVSIWISTFHAHHFAQCVSLMIGGYISYFLAEYTLNISGPLTIVCYGIFIKALGIIGLDREAHDKHRHFLHGLSFIANSVVFIISGVITLGMIANNMSNNQALTHITKLCTMYLYINAARILMILIFMPLLEFIGYGINWKELILLVWGGLRGSIVLVLALRIERDTNFNNELTNTIAFYISGSVFLILVIQGFTFELIYRLLNPYKTNPFRKVYLEKVMKIIHYYYTTDMKNLENYWLFKGTDVVYLANELVPKLTSMKWSSHGLLQLNMPSVSHIMNDIINEDGEFVHKFYQGERGDVVGTMFKSEGQFDNGTIDDSSADGYISLFTQGLLITQGTNIGIKFNPKLNLRLLERATTNQSSSTNIKEQFTTLDSLPKDSLQQFSKHKDNGYGSQEDFFPERQSTDVTIIFDKNECNLGKNQPTYTNPMTFDIINKPCLTPILSLDIEYSDVEALEDNLPNVAFDNNILRKEREGELYIMVFNACKQMYKTLYDDGYIGGGTLLSLQSILDISSDFALKKLKHKSIKAWDNVLKDCNESYVHIHNWLAHSNDIHNMDGFEFEWLALKRILSSNFSNHNIKNAYSERSTRFNEESNNSSLFEWLKRSVKRGLYMISSFMMSLISRIRVVKYELEMLVAFVDSHQRILMLGGSNFEKLLGKDLLSSFIKQLRLAQLYMRILIKKYPEDIKVELIRIASFMLIRIKSSIVRSQVENGLLLSEDSDRILSLLSKQCYVISKYSAGIFTFTAKSFSLKALKDRICCRSRK</sequence>
<reference evidence="12 13" key="2">
    <citation type="journal article" date="2013" name="PLoS ONE">
        <title>Whole genome mapping and re-organization of the nuclear and mitochondrial genomes of Babesia microti isolates.</title>
        <authorList>
            <person name="Cornillot E."/>
            <person name="Dassouli A."/>
            <person name="Garg A."/>
            <person name="Pachikara N."/>
            <person name="Randazzo S."/>
            <person name="Depoix D."/>
            <person name="Carcy B."/>
            <person name="Delbecq S."/>
            <person name="Frutos R."/>
            <person name="Silva J.C."/>
            <person name="Sutton R."/>
            <person name="Krause P.J."/>
            <person name="Mamoun C.B."/>
        </authorList>
    </citation>
    <scope>NUCLEOTIDE SEQUENCE [LARGE SCALE GENOMIC DNA]</scope>
    <source>
        <strain evidence="12 13">RI</strain>
    </source>
</reference>
<evidence type="ECO:0000256" key="4">
    <source>
        <dbReference type="ARBA" id="ARBA00022692"/>
    </source>
</evidence>
<keyword evidence="9" id="KW-0739">Sodium transport</keyword>
<evidence type="ECO:0000313" key="12">
    <source>
        <dbReference type="EMBL" id="SJK86103.1"/>
    </source>
</evidence>
<evidence type="ECO:0000256" key="7">
    <source>
        <dbReference type="ARBA" id="ARBA00023065"/>
    </source>
</evidence>
<dbReference type="GO" id="GO:0005886">
    <property type="term" value="C:plasma membrane"/>
    <property type="evidence" value="ECO:0007669"/>
    <property type="project" value="UniProtKB-SubCell"/>
</dbReference>
<keyword evidence="8 10" id="KW-0472">Membrane</keyword>
<keyword evidence="2" id="KW-0813">Transport</keyword>
<dbReference type="KEGG" id="bmic:BMR1_02g03330"/>
<dbReference type="InterPro" id="IPR006153">
    <property type="entry name" value="Cation/H_exchanger_TM"/>
</dbReference>
<dbReference type="EMBL" id="FO082872">
    <property type="protein sequence ID" value="SJK86103.1"/>
    <property type="molecule type" value="Genomic_DNA"/>
</dbReference>